<accession>A0A835H7B8</accession>
<feature type="transmembrane region" description="Helical" evidence="1">
    <location>
        <begin position="55"/>
        <end position="73"/>
    </location>
</feature>
<keyword evidence="3" id="KW-1185">Reference proteome</keyword>
<gene>
    <name evidence="2" type="ORF">IFM89_009506</name>
</gene>
<keyword evidence="1" id="KW-1133">Transmembrane helix</keyword>
<evidence type="ECO:0000256" key="1">
    <source>
        <dbReference type="SAM" id="Phobius"/>
    </source>
</evidence>
<organism evidence="2 3">
    <name type="scientific">Coptis chinensis</name>
    <dbReference type="NCBI Taxonomy" id="261450"/>
    <lineage>
        <taxon>Eukaryota</taxon>
        <taxon>Viridiplantae</taxon>
        <taxon>Streptophyta</taxon>
        <taxon>Embryophyta</taxon>
        <taxon>Tracheophyta</taxon>
        <taxon>Spermatophyta</taxon>
        <taxon>Magnoliopsida</taxon>
        <taxon>Ranunculales</taxon>
        <taxon>Ranunculaceae</taxon>
        <taxon>Coptidoideae</taxon>
        <taxon>Coptis</taxon>
    </lineage>
</organism>
<dbReference type="Proteomes" id="UP000631114">
    <property type="component" value="Unassembled WGS sequence"/>
</dbReference>
<reference evidence="2 3" key="1">
    <citation type="submission" date="2020-10" db="EMBL/GenBank/DDBJ databases">
        <title>The Coptis chinensis genome and diversification of protoberbering-type alkaloids.</title>
        <authorList>
            <person name="Wang B."/>
            <person name="Shu S."/>
            <person name="Song C."/>
            <person name="Liu Y."/>
        </authorList>
    </citation>
    <scope>NUCLEOTIDE SEQUENCE [LARGE SCALE GENOMIC DNA]</scope>
    <source>
        <strain evidence="2">HL-2020</strain>
        <tissue evidence="2">Leaf</tissue>
    </source>
</reference>
<evidence type="ECO:0000313" key="3">
    <source>
        <dbReference type="Proteomes" id="UP000631114"/>
    </source>
</evidence>
<sequence>MGSRIQDKTIAFIGDSLGRPHFQSLIVRMVMVTGGEEIPDVHNIKSNYGMASSKLVVLFIDILMVGLIGSRAARRTFFITRRLLVEVSNTAVRHHCNSGKLAGNRWVMYVDGRPNTDKKMVEMVQKFSIGIGNLEHLGTCDNSTPLAGGSEVLQDDSNDPITENTILLRYWILLLYLS</sequence>
<name>A0A835H7B8_9MAGN</name>
<proteinExistence type="predicted"/>
<keyword evidence="1" id="KW-0812">Transmembrane</keyword>
<dbReference type="EMBL" id="JADFTS010000008">
    <property type="protein sequence ID" value="KAF9591898.1"/>
    <property type="molecule type" value="Genomic_DNA"/>
</dbReference>
<comment type="caution">
    <text evidence="2">The sequence shown here is derived from an EMBL/GenBank/DDBJ whole genome shotgun (WGS) entry which is preliminary data.</text>
</comment>
<protein>
    <submittedName>
        <fullName evidence="2">Uncharacterized protein</fullName>
    </submittedName>
</protein>
<keyword evidence="1" id="KW-0472">Membrane</keyword>
<dbReference type="AlphaFoldDB" id="A0A835H7B8"/>
<evidence type="ECO:0000313" key="2">
    <source>
        <dbReference type="EMBL" id="KAF9591898.1"/>
    </source>
</evidence>
<dbReference type="OrthoDB" id="630188at2759"/>